<organism evidence="1 2">
    <name type="scientific">Litorimonas cladophorae</name>
    <dbReference type="NCBI Taxonomy" id="1220491"/>
    <lineage>
        <taxon>Bacteria</taxon>
        <taxon>Pseudomonadati</taxon>
        <taxon>Pseudomonadota</taxon>
        <taxon>Alphaproteobacteria</taxon>
        <taxon>Maricaulales</taxon>
        <taxon>Robiginitomaculaceae</taxon>
    </lineage>
</organism>
<evidence type="ECO:0000313" key="1">
    <source>
        <dbReference type="EMBL" id="GGX59792.1"/>
    </source>
</evidence>
<protein>
    <recommendedName>
        <fullName evidence="3">GYF domain-containing protein</fullName>
    </recommendedName>
</protein>
<dbReference type="AlphaFoldDB" id="A0A918KDN6"/>
<accession>A0A918KDN6</accession>
<dbReference type="Proteomes" id="UP000600865">
    <property type="component" value="Unassembled WGS sequence"/>
</dbReference>
<proteinExistence type="predicted"/>
<sequence length="180" mass="20140">MQPNEGHSQPPAGDQRQWFIQVEGQAYGPFEDRTLWQYMNEGRVSAQSLISKAPNTGYLPVSADPSLMNWLAQIPAAAPAEPEKDAAPTVFMIMGEIRSGRGMDFMQTLQSLGPTQRLGSTVWLLQTRTDAETLRDILSQPLSSNDRLFVLDSFANQTAWFNLSPEMDTQIPALWDIERP</sequence>
<evidence type="ECO:0000313" key="2">
    <source>
        <dbReference type="Proteomes" id="UP000600865"/>
    </source>
</evidence>
<keyword evidence="2" id="KW-1185">Reference proteome</keyword>
<name>A0A918KDN6_9PROT</name>
<comment type="caution">
    <text evidence="1">The sequence shown here is derived from an EMBL/GenBank/DDBJ whole genome shotgun (WGS) entry which is preliminary data.</text>
</comment>
<dbReference type="RefSeq" id="WP_189581348.1">
    <property type="nucleotide sequence ID" value="NZ_BMYV01000001.1"/>
</dbReference>
<evidence type="ECO:0008006" key="3">
    <source>
        <dbReference type="Google" id="ProtNLM"/>
    </source>
</evidence>
<gene>
    <name evidence="1" type="ORF">GCM10011309_06990</name>
</gene>
<reference evidence="1 2" key="1">
    <citation type="journal article" date="2014" name="Int. J. Syst. Evol. Microbiol.">
        <title>Complete genome sequence of Corynebacterium casei LMG S-19264T (=DSM 44701T), isolated from a smear-ripened cheese.</title>
        <authorList>
            <consortium name="US DOE Joint Genome Institute (JGI-PGF)"/>
            <person name="Walter F."/>
            <person name="Albersmeier A."/>
            <person name="Kalinowski J."/>
            <person name="Ruckert C."/>
        </authorList>
    </citation>
    <scope>NUCLEOTIDE SEQUENCE [LARGE SCALE GENOMIC DNA]</scope>
    <source>
        <strain evidence="1 2">KCTC 23968</strain>
    </source>
</reference>
<dbReference type="EMBL" id="BMYV01000001">
    <property type="protein sequence ID" value="GGX59792.1"/>
    <property type="molecule type" value="Genomic_DNA"/>
</dbReference>